<name>A0A1I7W0A0_LOALO</name>
<dbReference type="GO" id="GO:0004843">
    <property type="term" value="F:cysteine-type deubiquitinase activity"/>
    <property type="evidence" value="ECO:0007669"/>
    <property type="project" value="InterPro"/>
</dbReference>
<dbReference type="Gene3D" id="3.90.70.10">
    <property type="entry name" value="Cysteine proteinases"/>
    <property type="match status" value="2"/>
</dbReference>
<feature type="compositionally biased region" description="Polar residues" evidence="2">
    <location>
        <begin position="683"/>
        <end position="695"/>
    </location>
</feature>
<dbReference type="PROSITE" id="PS00973">
    <property type="entry name" value="USP_2"/>
    <property type="match status" value="1"/>
</dbReference>
<dbReference type="AlphaFoldDB" id="A0A1I7W0A0"/>
<evidence type="ECO:0000256" key="2">
    <source>
        <dbReference type="SAM" id="MobiDB-lite"/>
    </source>
</evidence>
<evidence type="ECO:0000256" key="1">
    <source>
        <dbReference type="ARBA" id="ARBA00009085"/>
    </source>
</evidence>
<dbReference type="PANTHER" id="PTHR24006:SF915">
    <property type="entry name" value="UBIQUITIN CARBOXYL-TERMINAL HYDROLASE-RELATED"/>
    <property type="match status" value="1"/>
</dbReference>
<feature type="domain" description="USP" evidence="3">
    <location>
        <begin position="214"/>
        <end position="1112"/>
    </location>
</feature>
<evidence type="ECO:0000259" key="4">
    <source>
        <dbReference type="PROSITE" id="PS50802"/>
    </source>
</evidence>
<feature type="compositionally biased region" description="Low complexity" evidence="2">
    <location>
        <begin position="614"/>
        <end position="624"/>
    </location>
</feature>
<feature type="region of interest" description="Disordered" evidence="2">
    <location>
        <begin position="786"/>
        <end position="829"/>
    </location>
</feature>
<feature type="compositionally biased region" description="Low complexity" evidence="2">
    <location>
        <begin position="671"/>
        <end position="682"/>
    </location>
</feature>
<dbReference type="CDD" id="cd22755">
    <property type="entry name" value="OTU_CeDUB-like"/>
    <property type="match status" value="1"/>
</dbReference>
<dbReference type="PROSITE" id="PS50802">
    <property type="entry name" value="OTU"/>
    <property type="match status" value="1"/>
</dbReference>
<dbReference type="InterPro" id="IPR018200">
    <property type="entry name" value="USP_CS"/>
</dbReference>
<dbReference type="eggNOG" id="KOG1868">
    <property type="taxonomic scope" value="Eukaryota"/>
</dbReference>
<evidence type="ECO:0000313" key="6">
    <source>
        <dbReference type="WBParaSite" id="EN70_8262"/>
    </source>
</evidence>
<feature type="domain" description="OTU" evidence="4">
    <location>
        <begin position="882"/>
        <end position="1021"/>
    </location>
</feature>
<dbReference type="Proteomes" id="UP000095285">
    <property type="component" value="Unassembled WGS sequence"/>
</dbReference>
<feature type="compositionally biased region" description="Basic and acidic residues" evidence="2">
    <location>
        <begin position="191"/>
        <end position="200"/>
    </location>
</feature>
<feature type="compositionally biased region" description="Basic and acidic residues" evidence="2">
    <location>
        <begin position="646"/>
        <end position="655"/>
    </location>
</feature>
<dbReference type="PROSITE" id="PS50235">
    <property type="entry name" value="USP_3"/>
    <property type="match status" value="1"/>
</dbReference>
<feature type="region of interest" description="Disordered" evidence="2">
    <location>
        <begin position="130"/>
        <end position="201"/>
    </location>
</feature>
<dbReference type="InterPro" id="IPR050164">
    <property type="entry name" value="Peptidase_C19"/>
</dbReference>
<dbReference type="GO" id="GO:0016579">
    <property type="term" value="P:protein deubiquitination"/>
    <property type="evidence" value="ECO:0007669"/>
    <property type="project" value="InterPro"/>
</dbReference>
<protein>
    <submittedName>
        <fullName evidence="6">Ubiquitin carboxyl-terminal hydrolase 37</fullName>
    </submittedName>
</protein>
<dbReference type="Pfam" id="PF00443">
    <property type="entry name" value="UCH"/>
    <property type="match status" value="2"/>
</dbReference>
<dbReference type="InterPro" id="IPR028889">
    <property type="entry name" value="USP"/>
</dbReference>
<sequence length="1120" mass="127435">MTVEKLPPNEFIVKVRRGRIDRPVYMKRRAVMIFNRDQKDITFSYDNCCTILKAKLISQVPWSPPRGCTLRFMSDTRNEEEMILEFESHEKLMEAFSILKSKYLERSQFVFSTELHSGRGLHTTNVENRMERPTDDEAPPMAVESRRSRVKKHMFERLAIPPPNEKRSRQSEPSSEVTTEEHVKASPLRSEGSEKIKNGQHDPIFVEYRKVREYPLQRKHTPLHLTSPMRTLDDDYKVIKPTNSQEKISGALSSLASVRDRASYQQKREILAAVKDLSRFKGNIQQDANEFLVRVLNQVHEECDKVLREQYGIVDVAERRMRNPVMANFAFTMQSTIICNMCHHVSQTVEDSIILPVTISALDHPSERFSRNFSRFPSVQTLLDEFLKTENIDRKCELCQGKSGQRTQKFVQLPRCLIILIKRYVYDVSRSVKRADKIDIPLYLTLNGHCVESPAPFPAISPSTKEIDFTTASPMKTKLLKTSADVSSPARRRLDLSDEETSYGTRKISAAEETHPAITSLCGHSMDCRIVQTNTAANRDIDFAVPGIGSKFKDGDQVAEDLVVPWNSAEDFKRSKSPRSLTCEELNHMSEEEQLQVVCERSLIETEFLSSQNKSSDSSVSLEFPEAEAEEEDNEAEVPSRQISGIKEKTAKKISPDIGLSEEVKDEQVGRSRQGVQSVSQQKDGNSGVNRIESNSGLELGNADFTREMTIKETVMVLDGAGRIKQSGCEIEPKVIEESHMNSLAQSPTQTKQTQEDYVVNEIVAKNYDVSCFLQRGMKIAVADVQKATEDKRDRTRPSTPVPPNTPTSMTEQHQGKISRESSPFSDDDKEILEESGAQLVPYKPISAEKRRAICSRIGLLFNYDCIEKTTVRIMSPNDRPSRVADIVGDGNCLFRALAFYFAGSDLEHSRIRECIVEFEAEHWNEFAALKGWSSDIWNEHMNRLLTDNTWGTEIELFAVAAMLSVDVWTYYDQRWICYRPRFRVQNGDTIHISVDDYRKSDNDGIYLLNESNHFTPVLEPSNALLLMEGADERICDLVINANEGFMKPSYRLISVISHLGCTSESGHYICDTWCKKNKGWLLCDDEAVSPITESKIPARSNVGYIYFYLNSELFESENA</sequence>
<dbReference type="GO" id="GO:0000082">
    <property type="term" value="P:G1/S transition of mitotic cell cycle"/>
    <property type="evidence" value="ECO:0007669"/>
    <property type="project" value="TreeGrafter"/>
</dbReference>
<dbReference type="InterPro" id="IPR001394">
    <property type="entry name" value="Peptidase_C19_UCH"/>
</dbReference>
<dbReference type="GO" id="GO:0005634">
    <property type="term" value="C:nucleus"/>
    <property type="evidence" value="ECO:0007669"/>
    <property type="project" value="TreeGrafter"/>
</dbReference>
<dbReference type="SUPFAM" id="SSF54001">
    <property type="entry name" value="Cysteine proteinases"/>
    <property type="match status" value="2"/>
</dbReference>
<dbReference type="InterPro" id="IPR038765">
    <property type="entry name" value="Papain-like_cys_pep_sf"/>
</dbReference>
<proteinExistence type="inferred from homology"/>
<dbReference type="Gene3D" id="3.90.70.80">
    <property type="match status" value="1"/>
</dbReference>
<dbReference type="Pfam" id="PF02338">
    <property type="entry name" value="OTU"/>
    <property type="match status" value="1"/>
</dbReference>
<feature type="compositionally biased region" description="Basic and acidic residues" evidence="2">
    <location>
        <begin position="787"/>
        <end position="797"/>
    </location>
</feature>
<feature type="region of interest" description="Disordered" evidence="2">
    <location>
        <begin position="614"/>
        <end position="695"/>
    </location>
</feature>
<dbReference type="eggNOG" id="KOG1864">
    <property type="taxonomic scope" value="Eukaryota"/>
</dbReference>
<comment type="similarity">
    <text evidence="1">Belongs to the peptidase C19 family.</text>
</comment>
<organism evidence="5 6">
    <name type="scientific">Loa loa</name>
    <name type="common">Eye worm</name>
    <name type="synonym">Filaria loa</name>
    <dbReference type="NCBI Taxonomy" id="7209"/>
    <lineage>
        <taxon>Eukaryota</taxon>
        <taxon>Metazoa</taxon>
        <taxon>Ecdysozoa</taxon>
        <taxon>Nematoda</taxon>
        <taxon>Chromadorea</taxon>
        <taxon>Rhabditida</taxon>
        <taxon>Spirurina</taxon>
        <taxon>Spiruromorpha</taxon>
        <taxon>Filarioidea</taxon>
        <taxon>Onchocercidae</taxon>
        <taxon>Loa</taxon>
    </lineage>
</organism>
<feature type="compositionally biased region" description="Acidic residues" evidence="2">
    <location>
        <begin position="625"/>
        <end position="636"/>
    </location>
</feature>
<reference evidence="6" key="2">
    <citation type="submission" date="2016-11" db="UniProtKB">
        <authorList>
            <consortium name="WormBaseParasite"/>
        </authorList>
    </citation>
    <scope>IDENTIFICATION</scope>
</reference>
<reference evidence="5" key="1">
    <citation type="submission" date="2012-04" db="EMBL/GenBank/DDBJ databases">
        <title>The Genome Sequence of Loa loa.</title>
        <authorList>
            <consortium name="The Broad Institute Genome Sequencing Platform"/>
            <consortium name="Broad Institute Genome Sequencing Center for Infectious Disease"/>
            <person name="Nutman T.B."/>
            <person name="Fink D.L."/>
            <person name="Russ C."/>
            <person name="Young S."/>
            <person name="Zeng Q."/>
            <person name="Gargeya S."/>
            <person name="Alvarado L."/>
            <person name="Berlin A."/>
            <person name="Chapman S.B."/>
            <person name="Chen Z."/>
            <person name="Freedman E."/>
            <person name="Gellesch M."/>
            <person name="Goldberg J."/>
            <person name="Griggs A."/>
            <person name="Gujja S."/>
            <person name="Heilman E.R."/>
            <person name="Heiman D."/>
            <person name="Howarth C."/>
            <person name="Mehta T."/>
            <person name="Neiman D."/>
            <person name="Pearson M."/>
            <person name="Roberts A."/>
            <person name="Saif S."/>
            <person name="Shea T."/>
            <person name="Shenoy N."/>
            <person name="Sisk P."/>
            <person name="Stolte C."/>
            <person name="Sykes S."/>
            <person name="White J."/>
            <person name="Yandava C."/>
            <person name="Haas B."/>
            <person name="Henn M.R."/>
            <person name="Nusbaum C."/>
            <person name="Birren B."/>
        </authorList>
    </citation>
    <scope>NUCLEOTIDE SEQUENCE [LARGE SCALE GENOMIC DNA]</scope>
</reference>
<keyword evidence="5" id="KW-1185">Reference proteome</keyword>
<dbReference type="WBParaSite" id="EN70_8262">
    <property type="protein sequence ID" value="EN70_8262"/>
    <property type="gene ID" value="EN70_8262"/>
</dbReference>
<dbReference type="STRING" id="7209.A0A1I7W0A0"/>
<dbReference type="PANTHER" id="PTHR24006">
    <property type="entry name" value="UBIQUITIN CARBOXYL-TERMINAL HYDROLASE"/>
    <property type="match status" value="1"/>
</dbReference>
<dbReference type="GO" id="GO:0005829">
    <property type="term" value="C:cytosol"/>
    <property type="evidence" value="ECO:0007669"/>
    <property type="project" value="TreeGrafter"/>
</dbReference>
<evidence type="ECO:0000259" key="3">
    <source>
        <dbReference type="PROSITE" id="PS50235"/>
    </source>
</evidence>
<dbReference type="InterPro" id="IPR003323">
    <property type="entry name" value="OTU_dom"/>
</dbReference>
<evidence type="ECO:0000313" key="5">
    <source>
        <dbReference type="Proteomes" id="UP000095285"/>
    </source>
</evidence>
<dbReference type="CDD" id="cd02257">
    <property type="entry name" value="Peptidase_C19"/>
    <property type="match status" value="2"/>
</dbReference>
<accession>A0A1I7W0A0</accession>